<accession>W4KPD5</accession>
<dbReference type="PANTHER" id="PTHR12864">
    <property type="entry name" value="RAN BINDING PROTEIN 9-RELATED"/>
    <property type="match status" value="1"/>
</dbReference>
<dbReference type="InParanoid" id="W4KPD5"/>
<protein>
    <recommendedName>
        <fullName evidence="6">B30.2/SPRY domain-containing protein</fullName>
    </recommendedName>
</protein>
<dbReference type="OrthoDB" id="25503at2759"/>
<dbReference type="Gene3D" id="2.60.120.920">
    <property type="match status" value="1"/>
</dbReference>
<dbReference type="InterPro" id="IPR024964">
    <property type="entry name" value="CTLH/CRA"/>
</dbReference>
<dbReference type="STRING" id="747525.W4KPD5"/>
<dbReference type="PROSITE" id="PS50897">
    <property type="entry name" value="CTLH"/>
    <property type="match status" value="1"/>
</dbReference>
<dbReference type="SMART" id="SM00449">
    <property type="entry name" value="SPRY"/>
    <property type="match status" value="1"/>
</dbReference>
<gene>
    <name evidence="4" type="ORF">HETIRDRAFT_306483</name>
</gene>
<dbReference type="InterPro" id="IPR003877">
    <property type="entry name" value="SPRY_dom"/>
</dbReference>
<evidence type="ECO:0000313" key="5">
    <source>
        <dbReference type="Proteomes" id="UP000030671"/>
    </source>
</evidence>
<dbReference type="Proteomes" id="UP000030671">
    <property type="component" value="Unassembled WGS sequence"/>
</dbReference>
<dbReference type="InterPro" id="IPR043136">
    <property type="entry name" value="B30.2/SPRY_sf"/>
</dbReference>
<dbReference type="SUPFAM" id="SSF49899">
    <property type="entry name" value="Concanavalin A-like lectins/glucanases"/>
    <property type="match status" value="1"/>
</dbReference>
<feature type="region of interest" description="Disordered" evidence="1">
    <location>
        <begin position="223"/>
        <end position="247"/>
    </location>
</feature>
<dbReference type="SMART" id="SM00757">
    <property type="entry name" value="CRA"/>
    <property type="match status" value="1"/>
</dbReference>
<evidence type="ECO:0000256" key="1">
    <source>
        <dbReference type="SAM" id="MobiDB-lite"/>
    </source>
</evidence>
<dbReference type="InterPro" id="IPR013320">
    <property type="entry name" value="ConA-like_dom_sf"/>
</dbReference>
<reference evidence="4 5" key="1">
    <citation type="journal article" date="2012" name="New Phytol.">
        <title>Insight into trade-off between wood decay and parasitism from the genome of a fungal forest pathogen.</title>
        <authorList>
            <person name="Olson A."/>
            <person name="Aerts A."/>
            <person name="Asiegbu F."/>
            <person name="Belbahri L."/>
            <person name="Bouzid O."/>
            <person name="Broberg A."/>
            <person name="Canback B."/>
            <person name="Coutinho P.M."/>
            <person name="Cullen D."/>
            <person name="Dalman K."/>
            <person name="Deflorio G."/>
            <person name="van Diepen L.T."/>
            <person name="Dunand C."/>
            <person name="Duplessis S."/>
            <person name="Durling M."/>
            <person name="Gonthier P."/>
            <person name="Grimwood J."/>
            <person name="Fossdal C.G."/>
            <person name="Hansson D."/>
            <person name="Henrissat B."/>
            <person name="Hietala A."/>
            <person name="Himmelstrand K."/>
            <person name="Hoffmeister D."/>
            <person name="Hogberg N."/>
            <person name="James T.Y."/>
            <person name="Karlsson M."/>
            <person name="Kohler A."/>
            <person name="Kues U."/>
            <person name="Lee Y.H."/>
            <person name="Lin Y.C."/>
            <person name="Lind M."/>
            <person name="Lindquist E."/>
            <person name="Lombard V."/>
            <person name="Lucas S."/>
            <person name="Lunden K."/>
            <person name="Morin E."/>
            <person name="Murat C."/>
            <person name="Park J."/>
            <person name="Raffaello T."/>
            <person name="Rouze P."/>
            <person name="Salamov A."/>
            <person name="Schmutz J."/>
            <person name="Solheim H."/>
            <person name="Stahlberg J."/>
            <person name="Velez H."/>
            <person name="de Vries R.P."/>
            <person name="Wiebenga A."/>
            <person name="Woodward S."/>
            <person name="Yakovlev I."/>
            <person name="Garbelotto M."/>
            <person name="Martin F."/>
            <person name="Grigoriev I.V."/>
            <person name="Stenlid J."/>
        </authorList>
    </citation>
    <scope>NUCLEOTIDE SEQUENCE [LARGE SCALE GENOMIC DNA]</scope>
    <source>
        <strain evidence="4 5">TC 32-1</strain>
    </source>
</reference>
<dbReference type="Pfam" id="PF10607">
    <property type="entry name" value="CTLH"/>
    <property type="match status" value="1"/>
</dbReference>
<dbReference type="InterPro" id="IPR006595">
    <property type="entry name" value="CTLH_C"/>
</dbReference>
<dbReference type="InterPro" id="IPR006594">
    <property type="entry name" value="LisH"/>
</dbReference>
<dbReference type="KEGG" id="hir:HETIRDRAFT_306483"/>
<dbReference type="eggNOG" id="KOG1477">
    <property type="taxonomic scope" value="Eukaryota"/>
</dbReference>
<proteinExistence type="predicted"/>
<keyword evidence="5" id="KW-1185">Reference proteome</keyword>
<dbReference type="HOGENOM" id="CLU_009129_5_0_1"/>
<dbReference type="GeneID" id="20669408"/>
<dbReference type="InterPro" id="IPR050618">
    <property type="entry name" value="Ubq-SigPath_Reg"/>
</dbReference>
<organism evidence="4 5">
    <name type="scientific">Heterobasidion irregulare (strain TC 32-1)</name>
    <dbReference type="NCBI Taxonomy" id="747525"/>
    <lineage>
        <taxon>Eukaryota</taxon>
        <taxon>Fungi</taxon>
        <taxon>Dikarya</taxon>
        <taxon>Basidiomycota</taxon>
        <taxon>Agaricomycotina</taxon>
        <taxon>Agaricomycetes</taxon>
        <taxon>Russulales</taxon>
        <taxon>Bondarzewiaceae</taxon>
        <taxon>Heterobasidion</taxon>
        <taxon>Heterobasidion annosum species complex</taxon>
    </lineage>
</organism>
<dbReference type="AlphaFoldDB" id="W4KPD5"/>
<name>W4KPD5_HETIT</name>
<evidence type="ECO:0000313" key="4">
    <source>
        <dbReference type="EMBL" id="ETW87672.1"/>
    </source>
</evidence>
<dbReference type="EMBL" id="KI925454">
    <property type="protein sequence ID" value="ETW87672.1"/>
    <property type="molecule type" value="Genomic_DNA"/>
</dbReference>
<dbReference type="FunCoup" id="W4KPD5">
    <property type="interactions" value="301"/>
</dbReference>
<feature type="domain" description="CTLH" evidence="3">
    <location>
        <begin position="304"/>
        <end position="362"/>
    </location>
</feature>
<evidence type="ECO:0000259" key="3">
    <source>
        <dbReference type="PROSITE" id="PS50897"/>
    </source>
</evidence>
<dbReference type="RefSeq" id="XP_009541542.1">
    <property type="nucleotide sequence ID" value="XM_009543247.1"/>
</dbReference>
<evidence type="ECO:0008006" key="6">
    <source>
        <dbReference type="Google" id="ProtNLM"/>
    </source>
</evidence>
<dbReference type="Pfam" id="PF00622">
    <property type="entry name" value="SPRY"/>
    <property type="match status" value="1"/>
</dbReference>
<dbReference type="SMART" id="SM00668">
    <property type="entry name" value="CTLH"/>
    <property type="match status" value="1"/>
</dbReference>
<dbReference type="InterPro" id="IPR001870">
    <property type="entry name" value="B30.2/SPRY"/>
</dbReference>
<dbReference type="PROSITE" id="PS50188">
    <property type="entry name" value="B302_SPRY"/>
    <property type="match status" value="1"/>
</dbReference>
<evidence type="ECO:0000259" key="2">
    <source>
        <dbReference type="PROSITE" id="PS50188"/>
    </source>
</evidence>
<dbReference type="InterPro" id="IPR013144">
    <property type="entry name" value="CRA_dom"/>
</dbReference>
<dbReference type="PROSITE" id="PS50896">
    <property type="entry name" value="LISH"/>
    <property type="match status" value="1"/>
</dbReference>
<sequence>MVGSSPIFRLPTRWSEQDRHPYLSVSADGRDLTYNGSPFRGANLDNAALARTNHPIPPACGIYYYEIELLGKSQKAHVSIGFTSSDNRLNKLPGWDKNSWGYHGDDGCSFSAEKAGNAYGETFGGGDTVGAGIDFSQNRAFFTKNGNLIGMVFEHVAEDIEIYPSVGLRHTHEAIRVNFGHEPFKYDIDDHVQQQRDAIWARIQQTSVDWRALEPGRTAAAAAIPAAPLEEREKGAGRAAAEDDQGREEAGRLVLSYLVHHGYAKTAHAFETQLARTAAVRRQAEEPLRPAAAPAARGSSTREALEQRLAIVHAVQRGDMDTALWAAEARFPEVLAREQGLVLLKLRCRKFVELVNEAAEMKRRVGVVAAASAAATGAGADGAGGGDGMNAEDGVEEGANEEMEVDDGYATATAAAATAPATKGAAEAALRDAITYGQALQKDYRRDARREVQTYLDRTFSVVAYHFPLEAGGAVGAWAGQEARDALAAEINQAILESQGWPARPALERVYRQTAASLVQLGYMGIGAAVFADLQRELLDG</sequence>
<feature type="domain" description="B30.2/SPRY" evidence="2">
    <location>
        <begin position="1"/>
        <end position="184"/>
    </location>
</feature>